<reference evidence="1" key="1">
    <citation type="submission" date="2024-07" db="EMBL/GenBank/DDBJ databases">
        <authorList>
            <person name="Kim Y.J."/>
            <person name="Jeong J.Y."/>
        </authorList>
    </citation>
    <scope>NUCLEOTIDE SEQUENCE</scope>
    <source>
        <strain evidence="1">GIHE-MW2</strain>
    </source>
</reference>
<accession>A0AAU8JA66</accession>
<dbReference type="RefSeq" id="WP_190877384.1">
    <property type="nucleotide sequence ID" value="NZ_CP159837.1"/>
</dbReference>
<gene>
    <name evidence="1" type="ORF">ABWT76_004314</name>
</gene>
<keyword evidence="1" id="KW-0547">Nucleotide-binding</keyword>
<dbReference type="InterPro" id="IPR027417">
    <property type="entry name" value="P-loop_NTPase"/>
</dbReference>
<dbReference type="EMBL" id="CP159837">
    <property type="protein sequence ID" value="XCM35622.1"/>
    <property type="molecule type" value="Genomic_DNA"/>
</dbReference>
<name>A0AAU8JA66_9CYAN</name>
<dbReference type="GO" id="GO:0005524">
    <property type="term" value="F:ATP binding"/>
    <property type="evidence" value="ECO:0007669"/>
    <property type="project" value="UniProtKB-KW"/>
</dbReference>
<evidence type="ECO:0000313" key="1">
    <source>
        <dbReference type="EMBL" id="XCM35622.1"/>
    </source>
</evidence>
<dbReference type="AlphaFoldDB" id="A0AAU8JA66"/>
<protein>
    <submittedName>
        <fullName evidence="1">ATP-binding protein</fullName>
    </submittedName>
</protein>
<keyword evidence="1" id="KW-0067">ATP-binding</keyword>
<dbReference type="SUPFAM" id="SSF52540">
    <property type="entry name" value="P-loop containing nucleoside triphosphate hydrolases"/>
    <property type="match status" value="1"/>
</dbReference>
<proteinExistence type="predicted"/>
<sequence length="452" mass="51023">MLLKPQQFYNATNPAKTLDISKQEDKSYYVDFSAVRGGELIAELKDKITWSEDFTCHLFTGHIGCGKSTELYRLKSELEAENYHVIYFEATDDLDMGNVEVSDILLAIARRTAQELETLMKQAESGWQGVMQKAKNLLFTEIKLDVKTGEIPGVGKFELGVDFDNNVNVGLSTIIGEIKAQSRKNANLQDRLRNYLEPKTDGFLDVLNNGLFIPINDTLKANGKNGLVIIIDGLDKLINTEKSPGKTLPAYLFGDRGDQLSRLACHVVYTMPLALCYSDEYTVIRQKFKNDPIILPMIRVKNRDGEVDQTGINLLYLMVLSRAFSQLSEAEKLTKIGEIFDGEEPLKQLCEVSGGHVRNLLIILNSWIIKEKKFPLSSAGLEAVVVNQVAGQTAQLTPDEWELLNRVHQTKDSSGDRDFSKLIRTLLVYEYRDEKGAWYEVNPILFRTEKIQ</sequence>
<organism evidence="1">
    <name type="scientific">Planktothricoides raciborskii GIHE-MW2</name>
    <dbReference type="NCBI Taxonomy" id="2792601"/>
    <lineage>
        <taxon>Bacteria</taxon>
        <taxon>Bacillati</taxon>
        <taxon>Cyanobacteriota</taxon>
        <taxon>Cyanophyceae</taxon>
        <taxon>Oscillatoriophycideae</taxon>
        <taxon>Oscillatoriales</taxon>
        <taxon>Oscillatoriaceae</taxon>
        <taxon>Planktothricoides</taxon>
    </lineage>
</organism>